<dbReference type="InterPro" id="IPR041698">
    <property type="entry name" value="Methyltransf_25"/>
</dbReference>
<dbReference type="CDD" id="cd02440">
    <property type="entry name" value="AdoMet_MTases"/>
    <property type="match status" value="1"/>
</dbReference>
<dbReference type="SUPFAM" id="SSF53335">
    <property type="entry name" value="S-adenosyl-L-methionine-dependent methyltransferases"/>
    <property type="match status" value="1"/>
</dbReference>
<comment type="caution">
    <text evidence="2">The sequence shown here is derived from an EMBL/GenBank/DDBJ whole genome shotgun (WGS) entry which is preliminary data.</text>
</comment>
<dbReference type="RefSeq" id="WP_336597935.1">
    <property type="nucleotide sequence ID" value="NZ_JACFYJ010000013.1"/>
</dbReference>
<protein>
    <submittedName>
        <fullName evidence="2">Methyltransferase domain-containing protein</fullName>
    </submittedName>
</protein>
<evidence type="ECO:0000313" key="2">
    <source>
        <dbReference type="EMBL" id="MEI5997698.1"/>
    </source>
</evidence>
<keyword evidence="2" id="KW-0489">Methyltransferase</keyword>
<accession>A0ABU8IQW7</accession>
<dbReference type="InterPro" id="IPR029063">
    <property type="entry name" value="SAM-dependent_MTases_sf"/>
</dbReference>
<sequence>MTDSRTPGASVAGGHAAIGEPSRWVRGWAHLVESGGAVLDVASGAGRHARYFASRGHPVTAIDRDAAALASMEGIAGLETIAADIENGPWPIAAHARFAAIVVTNYLHRPLFPQLIDALAPGGVLVYETFAQGNETVGKPSNPHFLLAPGELLDVVRGLLRVVAFQDGFLAEPRPAYVQRICAIREGDGAVRTKDMGLPPRYDLAG</sequence>
<keyword evidence="3" id="KW-1185">Reference proteome</keyword>
<dbReference type="EMBL" id="JACFYJ010000013">
    <property type="protein sequence ID" value="MEI5997698.1"/>
    <property type="molecule type" value="Genomic_DNA"/>
</dbReference>
<evidence type="ECO:0000259" key="1">
    <source>
        <dbReference type="Pfam" id="PF13649"/>
    </source>
</evidence>
<organism evidence="2 3">
    <name type="scientific">Paraburkholderia bengalensis</name>
    <dbReference type="NCBI Taxonomy" id="2747562"/>
    <lineage>
        <taxon>Bacteria</taxon>
        <taxon>Pseudomonadati</taxon>
        <taxon>Pseudomonadota</taxon>
        <taxon>Betaproteobacteria</taxon>
        <taxon>Burkholderiales</taxon>
        <taxon>Burkholderiaceae</taxon>
        <taxon>Paraburkholderia</taxon>
    </lineage>
</organism>
<reference evidence="2 3" key="1">
    <citation type="journal article" date="2022" name="Arch. Microbiol.">
        <title>Paraburkholderia bengalensis sp. nov. isolated from roots of Oryza sativa, IR64.</title>
        <authorList>
            <person name="Nag P."/>
            <person name="Mondal N."/>
            <person name="Sarkar J."/>
            <person name="Das S."/>
        </authorList>
    </citation>
    <scope>NUCLEOTIDE SEQUENCE [LARGE SCALE GENOMIC DNA]</scope>
    <source>
        <strain evidence="2 3">IR64_4_BI</strain>
    </source>
</reference>
<dbReference type="Pfam" id="PF13649">
    <property type="entry name" value="Methyltransf_25"/>
    <property type="match status" value="1"/>
</dbReference>
<dbReference type="Gene3D" id="3.40.50.150">
    <property type="entry name" value="Vaccinia Virus protein VP39"/>
    <property type="match status" value="1"/>
</dbReference>
<feature type="domain" description="Methyltransferase" evidence="1">
    <location>
        <begin position="38"/>
        <end position="123"/>
    </location>
</feature>
<name>A0ABU8IQW7_9BURK</name>
<proteinExistence type="predicted"/>
<gene>
    <name evidence="2" type="ORF">H3V53_10925</name>
</gene>
<dbReference type="GO" id="GO:0032259">
    <property type="term" value="P:methylation"/>
    <property type="evidence" value="ECO:0007669"/>
    <property type="project" value="UniProtKB-KW"/>
</dbReference>
<dbReference type="GO" id="GO:0008168">
    <property type="term" value="F:methyltransferase activity"/>
    <property type="evidence" value="ECO:0007669"/>
    <property type="project" value="UniProtKB-KW"/>
</dbReference>
<dbReference type="Proteomes" id="UP001386437">
    <property type="component" value="Unassembled WGS sequence"/>
</dbReference>
<evidence type="ECO:0000313" key="3">
    <source>
        <dbReference type="Proteomes" id="UP001386437"/>
    </source>
</evidence>
<keyword evidence="2" id="KW-0808">Transferase</keyword>